<gene>
    <name evidence="2" type="primary">cpaB</name>
    <name evidence="2" type="ORF">P8935_20620</name>
</gene>
<evidence type="ECO:0000259" key="1">
    <source>
        <dbReference type="SMART" id="SM00858"/>
    </source>
</evidence>
<sequence length="287" mass="29584">MNRRLVTILLAAFVVAALCSVLVYRLVGMRIAAVKPQPSTRVVAAATDIKIGTVLSAPDLTTVQIMGTVPKTAILDAKNAIGRGVTSSLYAGEPILEDRLAPVGSGGGLAATIKDGMRAIAVRVDQVVGVAGFVTPGMHVDVLISGVPPTNGGGGGGGNNNTQVRTVLQNIEVLSAGTDIQKDAEGKPLQVQVVNLLVTPEQAQVMALASNETRIQLVLRNPLDTKVASVQGTAMTNLFLDQNAPASKPKLTGRVAPAKPKPETFTVTVINGSTKTESQFAAPGGKQ</sequence>
<dbReference type="RefSeq" id="WP_348262195.1">
    <property type="nucleotide sequence ID" value="NZ_CP121196.1"/>
</dbReference>
<accession>A0AAU7DI20</accession>
<dbReference type="EMBL" id="CP121196">
    <property type="protein sequence ID" value="XBH16965.1"/>
    <property type="molecule type" value="Genomic_DNA"/>
</dbReference>
<feature type="domain" description="SAF" evidence="1">
    <location>
        <begin position="40"/>
        <end position="101"/>
    </location>
</feature>
<organism evidence="2">
    <name type="scientific">Telmatobacter sp. DSM 110680</name>
    <dbReference type="NCBI Taxonomy" id="3036704"/>
    <lineage>
        <taxon>Bacteria</taxon>
        <taxon>Pseudomonadati</taxon>
        <taxon>Acidobacteriota</taxon>
        <taxon>Terriglobia</taxon>
        <taxon>Terriglobales</taxon>
        <taxon>Acidobacteriaceae</taxon>
        <taxon>Telmatobacter</taxon>
    </lineage>
</organism>
<proteinExistence type="predicted"/>
<name>A0AAU7DI20_9BACT</name>
<dbReference type="Pfam" id="PF08666">
    <property type="entry name" value="SAF"/>
    <property type="match status" value="1"/>
</dbReference>
<dbReference type="Pfam" id="PF16976">
    <property type="entry name" value="RcpC"/>
    <property type="match status" value="1"/>
</dbReference>
<dbReference type="CDD" id="cd11614">
    <property type="entry name" value="SAF_CpaB_FlgA_like"/>
    <property type="match status" value="1"/>
</dbReference>
<evidence type="ECO:0000313" key="2">
    <source>
        <dbReference type="EMBL" id="XBH16965.1"/>
    </source>
</evidence>
<protein>
    <submittedName>
        <fullName evidence="2">Flp pilus assembly protein CpaB</fullName>
    </submittedName>
</protein>
<dbReference type="NCBIfam" id="TIGR03177">
    <property type="entry name" value="pilus_cpaB"/>
    <property type="match status" value="1"/>
</dbReference>
<dbReference type="InterPro" id="IPR031571">
    <property type="entry name" value="RcpC_dom"/>
</dbReference>
<dbReference type="SMART" id="SM00858">
    <property type="entry name" value="SAF"/>
    <property type="match status" value="1"/>
</dbReference>
<dbReference type="InterPro" id="IPR013974">
    <property type="entry name" value="SAF"/>
</dbReference>
<reference evidence="2" key="1">
    <citation type="submission" date="2023-03" db="EMBL/GenBank/DDBJ databases">
        <title>Edaphobacter sp.</title>
        <authorList>
            <person name="Huber K.J."/>
            <person name="Papendorf J."/>
            <person name="Pilke C."/>
            <person name="Bunk B."/>
            <person name="Sproeer C."/>
            <person name="Pester M."/>
        </authorList>
    </citation>
    <scope>NUCLEOTIDE SEQUENCE</scope>
    <source>
        <strain evidence="2">DSM 110680</strain>
    </source>
</reference>
<dbReference type="InterPro" id="IPR017592">
    <property type="entry name" value="Pilus_assmbl_Flp-typ_CpaB"/>
</dbReference>
<dbReference type="AlphaFoldDB" id="A0AAU7DI20"/>